<name>A0AAW2Y1K6_9LAMI</name>
<dbReference type="SUPFAM" id="SSF51905">
    <property type="entry name" value="FAD/NAD(P)-binding domain"/>
    <property type="match status" value="2"/>
</dbReference>
<dbReference type="Gene3D" id="3.50.50.60">
    <property type="entry name" value="FAD/NAD(P)-binding domain"/>
    <property type="match status" value="2"/>
</dbReference>
<sequence>MADQTEAAVIIVGAGPSGLATAACLHELSIPYTLLERQDCFAPLWQKYSYDRVHLHLPKQFCQLPLMPIPPSYPKYLPRNEFVQYLNDYVSRFGISPRYWRSVETASYDEVAGKWKITAQNLGSGEAEEYTPRFLVVATGETCDPKIPEVEGLHSFTGEVLHSTEYRNGGKFAGERVLVIGSGNSGMEIALDLANSGAKTSIVVRSPVRVVDGMQMHIMSRGIAHAGLILLKYLPLKWVDWFLVMMSKCAYGDLSKYGIQTPKEGPFALKINYGKYPVLDVGTLNKLINSREIQIHILSRGMMDAAVELLKYFSFEWVEWITIMMSKAVFGDLTKYGMQRPEEGPFTVKLKYGKFPVIDVGTFNKIKSGEIQVLPAGIRSIKGNTVVLENENEHMFDVIVFATGFKRSTKQWLKGEDVDSLLNDDGLAKSFPNQWKGKKGLYCVGLAQKGLYGAGMDAQNIARDIKALL</sequence>
<evidence type="ECO:0000256" key="1">
    <source>
        <dbReference type="ARBA" id="ARBA00001974"/>
    </source>
</evidence>
<dbReference type="InterPro" id="IPR050982">
    <property type="entry name" value="Auxin_biosynth/cation_transpt"/>
</dbReference>
<keyword evidence="4" id="KW-0285">Flavoprotein</keyword>
<dbReference type="PANTHER" id="PTHR43539:SF42">
    <property type="entry name" value="OS01G0273800 PROTEIN"/>
    <property type="match status" value="1"/>
</dbReference>
<gene>
    <name evidence="11" type="ORF">Slati_0588300</name>
</gene>
<dbReference type="PRINTS" id="PR00368">
    <property type="entry name" value="FADPNR"/>
</dbReference>
<dbReference type="EMBL" id="JACGWN010000002">
    <property type="protein sequence ID" value="KAL0459611.1"/>
    <property type="molecule type" value="Genomic_DNA"/>
</dbReference>
<keyword evidence="7" id="KW-0560">Oxidoreductase</keyword>
<evidence type="ECO:0000256" key="5">
    <source>
        <dbReference type="ARBA" id="ARBA00022827"/>
    </source>
</evidence>
<reference evidence="11" key="1">
    <citation type="submission" date="2020-06" db="EMBL/GenBank/DDBJ databases">
        <authorList>
            <person name="Li T."/>
            <person name="Hu X."/>
            <person name="Zhang T."/>
            <person name="Song X."/>
            <person name="Zhang H."/>
            <person name="Dai N."/>
            <person name="Sheng W."/>
            <person name="Hou X."/>
            <person name="Wei L."/>
        </authorList>
    </citation>
    <scope>NUCLEOTIDE SEQUENCE</scope>
    <source>
        <strain evidence="11">KEN1</strain>
        <tissue evidence="11">Leaf</tissue>
    </source>
</reference>
<dbReference type="EC" id="1.14.13.168" evidence="9"/>
<evidence type="ECO:0000256" key="4">
    <source>
        <dbReference type="ARBA" id="ARBA00022630"/>
    </source>
</evidence>
<keyword evidence="6" id="KW-0521">NADP</keyword>
<keyword evidence="8" id="KW-0073">Auxin biosynthesis</keyword>
<protein>
    <recommendedName>
        <fullName evidence="9">indole-3-pyruvate monooxygenase</fullName>
        <ecNumber evidence="9">1.14.13.168</ecNumber>
    </recommendedName>
</protein>
<dbReference type="InterPro" id="IPR036188">
    <property type="entry name" value="FAD/NAD-bd_sf"/>
</dbReference>
<evidence type="ECO:0000256" key="10">
    <source>
        <dbReference type="ARBA" id="ARBA00047707"/>
    </source>
</evidence>
<dbReference type="PANTHER" id="PTHR43539">
    <property type="entry name" value="FLAVIN-BINDING MONOOXYGENASE-LIKE PROTEIN (AFU_ORTHOLOGUE AFUA_4G09220)"/>
    <property type="match status" value="1"/>
</dbReference>
<dbReference type="AlphaFoldDB" id="A0AAW2Y1K6"/>
<comment type="catalytic activity">
    <reaction evidence="10">
        <text>indole-3-pyruvate + NADPH + O2 + H(+) = (indol-3-yl)acetate + CO2 + NADP(+) + H2O</text>
        <dbReference type="Rhea" id="RHEA:34331"/>
        <dbReference type="ChEBI" id="CHEBI:15377"/>
        <dbReference type="ChEBI" id="CHEBI:15378"/>
        <dbReference type="ChEBI" id="CHEBI:15379"/>
        <dbReference type="ChEBI" id="CHEBI:16526"/>
        <dbReference type="ChEBI" id="CHEBI:17640"/>
        <dbReference type="ChEBI" id="CHEBI:30854"/>
        <dbReference type="ChEBI" id="CHEBI:57783"/>
        <dbReference type="ChEBI" id="CHEBI:58349"/>
        <dbReference type="EC" id="1.14.13.168"/>
    </reaction>
</comment>
<comment type="similarity">
    <text evidence="3">Belongs to the FMO family.</text>
</comment>
<organism evidence="11">
    <name type="scientific">Sesamum latifolium</name>
    <dbReference type="NCBI Taxonomy" id="2727402"/>
    <lineage>
        <taxon>Eukaryota</taxon>
        <taxon>Viridiplantae</taxon>
        <taxon>Streptophyta</taxon>
        <taxon>Embryophyta</taxon>
        <taxon>Tracheophyta</taxon>
        <taxon>Spermatophyta</taxon>
        <taxon>Magnoliopsida</taxon>
        <taxon>eudicotyledons</taxon>
        <taxon>Gunneridae</taxon>
        <taxon>Pentapetalae</taxon>
        <taxon>asterids</taxon>
        <taxon>lamiids</taxon>
        <taxon>Lamiales</taxon>
        <taxon>Pedaliaceae</taxon>
        <taxon>Sesamum</taxon>
    </lineage>
</organism>
<keyword evidence="5" id="KW-0274">FAD</keyword>
<comment type="pathway">
    <text evidence="2">Plant hormone metabolism; auxin biosynthesis.</text>
</comment>
<dbReference type="GO" id="GO:0050661">
    <property type="term" value="F:NADP binding"/>
    <property type="evidence" value="ECO:0007669"/>
    <property type="project" value="InterPro"/>
</dbReference>
<accession>A0AAW2Y1K6</accession>
<reference evidence="11" key="2">
    <citation type="journal article" date="2024" name="Plant">
        <title>Genomic evolution and insights into agronomic trait innovations of Sesamum species.</title>
        <authorList>
            <person name="Miao H."/>
            <person name="Wang L."/>
            <person name="Qu L."/>
            <person name="Liu H."/>
            <person name="Sun Y."/>
            <person name="Le M."/>
            <person name="Wang Q."/>
            <person name="Wei S."/>
            <person name="Zheng Y."/>
            <person name="Lin W."/>
            <person name="Duan Y."/>
            <person name="Cao H."/>
            <person name="Xiong S."/>
            <person name="Wang X."/>
            <person name="Wei L."/>
            <person name="Li C."/>
            <person name="Ma Q."/>
            <person name="Ju M."/>
            <person name="Zhao R."/>
            <person name="Li G."/>
            <person name="Mu C."/>
            <person name="Tian Q."/>
            <person name="Mei H."/>
            <person name="Zhang T."/>
            <person name="Gao T."/>
            <person name="Zhang H."/>
        </authorList>
    </citation>
    <scope>NUCLEOTIDE SEQUENCE</scope>
    <source>
        <strain evidence="11">KEN1</strain>
    </source>
</reference>
<dbReference type="GO" id="GO:0050660">
    <property type="term" value="F:flavin adenine dinucleotide binding"/>
    <property type="evidence" value="ECO:0007669"/>
    <property type="project" value="InterPro"/>
</dbReference>
<keyword evidence="11" id="KW-0503">Monooxygenase</keyword>
<evidence type="ECO:0000256" key="7">
    <source>
        <dbReference type="ARBA" id="ARBA00023002"/>
    </source>
</evidence>
<evidence type="ECO:0000256" key="8">
    <source>
        <dbReference type="ARBA" id="ARBA00023070"/>
    </source>
</evidence>
<evidence type="ECO:0000256" key="2">
    <source>
        <dbReference type="ARBA" id="ARBA00004814"/>
    </source>
</evidence>
<comment type="caution">
    <text evidence="11">The sequence shown here is derived from an EMBL/GenBank/DDBJ whole genome shotgun (WGS) entry which is preliminary data.</text>
</comment>
<dbReference type="Pfam" id="PF13738">
    <property type="entry name" value="Pyr_redox_3"/>
    <property type="match status" value="1"/>
</dbReference>
<evidence type="ECO:0000256" key="9">
    <source>
        <dbReference type="ARBA" id="ARBA00039148"/>
    </source>
</evidence>
<comment type="cofactor">
    <cofactor evidence="1">
        <name>FAD</name>
        <dbReference type="ChEBI" id="CHEBI:57692"/>
    </cofactor>
</comment>
<evidence type="ECO:0000256" key="6">
    <source>
        <dbReference type="ARBA" id="ARBA00022857"/>
    </source>
</evidence>
<evidence type="ECO:0000313" key="11">
    <source>
        <dbReference type="EMBL" id="KAL0459611.1"/>
    </source>
</evidence>
<dbReference type="GO" id="GO:0009851">
    <property type="term" value="P:auxin biosynthetic process"/>
    <property type="evidence" value="ECO:0007669"/>
    <property type="project" value="UniProtKB-KW"/>
</dbReference>
<dbReference type="InterPro" id="IPR000960">
    <property type="entry name" value="Flavin_mOase"/>
</dbReference>
<evidence type="ECO:0000256" key="3">
    <source>
        <dbReference type="ARBA" id="ARBA00009183"/>
    </source>
</evidence>
<dbReference type="PRINTS" id="PR00411">
    <property type="entry name" value="PNDRDTASEI"/>
</dbReference>
<dbReference type="PIRSF" id="PIRSF000332">
    <property type="entry name" value="FMO"/>
    <property type="match status" value="1"/>
</dbReference>
<dbReference type="GO" id="GO:0103075">
    <property type="term" value="F:indole-3-pyruvate monooxygenase activity"/>
    <property type="evidence" value="ECO:0007669"/>
    <property type="project" value="UniProtKB-EC"/>
</dbReference>
<proteinExistence type="inferred from homology"/>